<dbReference type="RefSeq" id="WP_238310302.1">
    <property type="nucleotide sequence ID" value="NZ_BPQV01000003.1"/>
</dbReference>
<dbReference type="PANTHER" id="PTHR11265:SF0">
    <property type="entry name" value="12S RRNA N4-METHYLCYTIDINE METHYLTRANSFERASE"/>
    <property type="match status" value="1"/>
</dbReference>
<reference evidence="7" key="1">
    <citation type="journal article" date="2021" name="Front. Microbiol.">
        <title>Comprehensive Comparative Genomics and Phenotyping of Methylobacterium Species.</title>
        <authorList>
            <person name="Alessa O."/>
            <person name="Ogura Y."/>
            <person name="Fujitani Y."/>
            <person name="Takami H."/>
            <person name="Hayashi T."/>
            <person name="Sahin N."/>
            <person name="Tani A."/>
        </authorList>
    </citation>
    <scope>NUCLEOTIDE SEQUENCE</scope>
    <source>
        <strain evidence="7">NBRC 15689</strain>
    </source>
</reference>
<feature type="binding site" evidence="6">
    <location>
        <position position="123"/>
    </location>
    <ligand>
        <name>S-adenosyl-L-methionine</name>
        <dbReference type="ChEBI" id="CHEBI:59789"/>
    </ligand>
</feature>
<name>A0ABQ4T5T4_METOR</name>
<keyword evidence="2 6" id="KW-0698">rRNA processing</keyword>
<dbReference type="Proteomes" id="UP001055156">
    <property type="component" value="Unassembled WGS sequence"/>
</dbReference>
<comment type="caution">
    <text evidence="7">The sequence shown here is derived from an EMBL/GenBank/DDBJ whole genome shotgun (WGS) entry which is preliminary data.</text>
</comment>
<dbReference type="Gene3D" id="1.10.150.170">
    <property type="entry name" value="Putative methyltransferase TM0872, insert domain"/>
    <property type="match status" value="1"/>
</dbReference>
<comment type="similarity">
    <text evidence="1 6">Belongs to the methyltransferase superfamily. RsmH family.</text>
</comment>
<feature type="binding site" evidence="6">
    <location>
        <position position="95"/>
    </location>
    <ligand>
        <name>S-adenosyl-L-methionine</name>
        <dbReference type="ChEBI" id="CHEBI:59789"/>
    </ligand>
</feature>
<accession>A0ABQ4T5T4</accession>
<comment type="catalytic activity">
    <reaction evidence="6">
        <text>cytidine(1402) in 16S rRNA + S-adenosyl-L-methionine = N(4)-methylcytidine(1402) in 16S rRNA + S-adenosyl-L-homocysteine + H(+)</text>
        <dbReference type="Rhea" id="RHEA:42928"/>
        <dbReference type="Rhea" id="RHEA-COMP:10286"/>
        <dbReference type="Rhea" id="RHEA-COMP:10287"/>
        <dbReference type="ChEBI" id="CHEBI:15378"/>
        <dbReference type="ChEBI" id="CHEBI:57856"/>
        <dbReference type="ChEBI" id="CHEBI:59789"/>
        <dbReference type="ChEBI" id="CHEBI:74506"/>
        <dbReference type="ChEBI" id="CHEBI:82748"/>
        <dbReference type="EC" id="2.1.1.199"/>
    </reaction>
</comment>
<dbReference type="EC" id="2.1.1.199" evidence="6"/>
<evidence type="ECO:0000256" key="3">
    <source>
        <dbReference type="ARBA" id="ARBA00022603"/>
    </source>
</evidence>
<evidence type="ECO:0000313" key="8">
    <source>
        <dbReference type="Proteomes" id="UP001055156"/>
    </source>
</evidence>
<dbReference type="SUPFAM" id="SSF53335">
    <property type="entry name" value="S-adenosyl-L-methionine-dependent methyltransferases"/>
    <property type="match status" value="1"/>
</dbReference>
<evidence type="ECO:0000256" key="5">
    <source>
        <dbReference type="ARBA" id="ARBA00022691"/>
    </source>
</evidence>
<keyword evidence="6" id="KW-0963">Cytoplasm</keyword>
<dbReference type="GO" id="GO:0032259">
    <property type="term" value="P:methylation"/>
    <property type="evidence" value="ECO:0007669"/>
    <property type="project" value="UniProtKB-KW"/>
</dbReference>
<dbReference type="InterPro" id="IPR023397">
    <property type="entry name" value="SAM-dep_MeTrfase_MraW_recog"/>
</dbReference>
<gene>
    <name evidence="6 7" type="primary">rsmH</name>
    <name evidence="7" type="ORF">LKMONMHP_1190</name>
</gene>
<keyword evidence="5 6" id="KW-0949">S-adenosyl-L-methionine</keyword>
<dbReference type="PIRSF" id="PIRSF004486">
    <property type="entry name" value="MraW"/>
    <property type="match status" value="1"/>
</dbReference>
<evidence type="ECO:0000313" key="7">
    <source>
        <dbReference type="EMBL" id="GJE26339.1"/>
    </source>
</evidence>
<feature type="binding site" evidence="6">
    <location>
        <position position="116"/>
    </location>
    <ligand>
        <name>S-adenosyl-L-methionine</name>
        <dbReference type="ChEBI" id="CHEBI:59789"/>
    </ligand>
</feature>
<keyword evidence="3 6" id="KW-0489">Methyltransferase</keyword>
<keyword evidence="8" id="KW-1185">Reference proteome</keyword>
<dbReference type="GO" id="GO:0008168">
    <property type="term" value="F:methyltransferase activity"/>
    <property type="evidence" value="ECO:0007669"/>
    <property type="project" value="UniProtKB-KW"/>
</dbReference>
<dbReference type="EMBL" id="BPQV01000003">
    <property type="protein sequence ID" value="GJE26339.1"/>
    <property type="molecule type" value="Genomic_DNA"/>
</dbReference>
<dbReference type="Gene3D" id="3.40.50.150">
    <property type="entry name" value="Vaccinia Virus protein VP39"/>
    <property type="match status" value="1"/>
</dbReference>
<evidence type="ECO:0000256" key="4">
    <source>
        <dbReference type="ARBA" id="ARBA00022679"/>
    </source>
</evidence>
<evidence type="ECO:0000256" key="1">
    <source>
        <dbReference type="ARBA" id="ARBA00010396"/>
    </source>
</evidence>
<proteinExistence type="inferred from homology"/>
<dbReference type="InterPro" id="IPR029063">
    <property type="entry name" value="SAM-dependent_MTases_sf"/>
</dbReference>
<evidence type="ECO:0000256" key="2">
    <source>
        <dbReference type="ARBA" id="ARBA00022552"/>
    </source>
</evidence>
<evidence type="ECO:0000256" key="6">
    <source>
        <dbReference type="HAMAP-Rule" id="MF_01007"/>
    </source>
</evidence>
<keyword evidence="4 6" id="KW-0808">Transferase</keyword>
<dbReference type="Pfam" id="PF01795">
    <property type="entry name" value="Methyltransf_5"/>
    <property type="match status" value="1"/>
</dbReference>
<reference evidence="7" key="2">
    <citation type="submission" date="2021-08" db="EMBL/GenBank/DDBJ databases">
        <authorList>
            <person name="Tani A."/>
            <person name="Ola A."/>
            <person name="Ogura Y."/>
            <person name="Katsura K."/>
            <person name="Hayashi T."/>
        </authorList>
    </citation>
    <scope>NUCLEOTIDE SEQUENCE</scope>
    <source>
        <strain evidence="7">NBRC 15689</strain>
    </source>
</reference>
<dbReference type="HAMAP" id="MF_01007">
    <property type="entry name" value="16SrRNA_methyltr_H"/>
    <property type="match status" value="1"/>
</dbReference>
<feature type="binding site" evidence="6">
    <location>
        <position position="68"/>
    </location>
    <ligand>
        <name>S-adenosyl-L-methionine</name>
        <dbReference type="ChEBI" id="CHEBI:59789"/>
    </ligand>
</feature>
<dbReference type="SUPFAM" id="SSF81799">
    <property type="entry name" value="Putative methyltransferase TM0872, insert domain"/>
    <property type="match status" value="1"/>
</dbReference>
<protein>
    <recommendedName>
        <fullName evidence="6">Ribosomal RNA small subunit methyltransferase H</fullName>
        <ecNumber evidence="6">2.1.1.199</ecNumber>
    </recommendedName>
    <alternativeName>
        <fullName evidence="6">16S rRNA m(4)C1402 methyltransferase</fullName>
    </alternativeName>
    <alternativeName>
        <fullName evidence="6">rRNA (cytosine-N(4)-)-methyltransferase RsmH</fullName>
    </alternativeName>
</protein>
<comment type="function">
    <text evidence="6">Specifically methylates the N4 position of cytidine in position 1402 (C1402) of 16S rRNA.</text>
</comment>
<organism evidence="7 8">
    <name type="scientific">Methylobacterium organophilum</name>
    <dbReference type="NCBI Taxonomy" id="410"/>
    <lineage>
        <taxon>Bacteria</taxon>
        <taxon>Pseudomonadati</taxon>
        <taxon>Pseudomonadota</taxon>
        <taxon>Alphaproteobacteria</taxon>
        <taxon>Hyphomicrobiales</taxon>
        <taxon>Methylobacteriaceae</taxon>
        <taxon>Methylobacterium</taxon>
    </lineage>
</organism>
<dbReference type="PANTHER" id="PTHR11265">
    <property type="entry name" value="S-ADENOSYL-METHYLTRANSFERASE MRAW"/>
    <property type="match status" value="1"/>
</dbReference>
<dbReference type="NCBIfam" id="TIGR00006">
    <property type="entry name" value="16S rRNA (cytosine(1402)-N(4))-methyltransferase RsmH"/>
    <property type="match status" value="1"/>
</dbReference>
<dbReference type="InterPro" id="IPR002903">
    <property type="entry name" value="RsmH"/>
</dbReference>
<feature type="binding site" evidence="6">
    <location>
        <begin position="49"/>
        <end position="51"/>
    </location>
    <ligand>
        <name>S-adenosyl-L-methionine</name>
        <dbReference type="ChEBI" id="CHEBI:59789"/>
    </ligand>
</feature>
<comment type="subcellular location">
    <subcellularLocation>
        <location evidence="6">Cytoplasm</location>
    </subcellularLocation>
</comment>
<sequence length="357" mass="36832">MTRAPRKAAAAAPVEAPHVPVLLAEVLAALGPASGEAARVLVDGTFGAGGYTRALLEADPAGSVVAIDRDPTAIAAGASLVAASGGRLSLVQGRFGALDAALEAAGLAAADGVVLDIGVSSMQLDQAERGFSFRQDGPLDMRMERAGPSAADLVNEADEATLADIFYHYGEERRARAVARTIIETRRRGPITTTLELADLIAGVVRADPGSGIHPATRSFQGLRIAVNDELGELVRALHAAERILKPGGRLAVVTFHSLEDRIVKQFLSARSGRSVQASRHVPSVAKPPEKSFRLVTKGPVLPSEAECAANPRARSAKLRAGERTEAPAPAPLAAIEMLAALPGAASGGSGRGGTRR</sequence>